<reference evidence="2" key="1">
    <citation type="submission" date="2020-06" db="EMBL/GenBank/DDBJ databases">
        <title>WGS assembly of Ceratodon purpureus strain R40.</title>
        <authorList>
            <person name="Carey S.B."/>
            <person name="Jenkins J."/>
            <person name="Shu S."/>
            <person name="Lovell J.T."/>
            <person name="Sreedasyam A."/>
            <person name="Maumus F."/>
            <person name="Tiley G.P."/>
            <person name="Fernandez-Pozo N."/>
            <person name="Barry K."/>
            <person name="Chen C."/>
            <person name="Wang M."/>
            <person name="Lipzen A."/>
            <person name="Daum C."/>
            <person name="Saski C.A."/>
            <person name="Payton A.C."/>
            <person name="Mcbreen J.C."/>
            <person name="Conrad R.E."/>
            <person name="Kollar L.M."/>
            <person name="Olsson S."/>
            <person name="Huttunen S."/>
            <person name="Landis J.B."/>
            <person name="Wickett N.J."/>
            <person name="Johnson M.G."/>
            <person name="Rensing S.A."/>
            <person name="Grimwood J."/>
            <person name="Schmutz J."/>
            <person name="Mcdaniel S.F."/>
        </authorList>
    </citation>
    <scope>NUCLEOTIDE SEQUENCE</scope>
    <source>
        <strain evidence="2">R40</strain>
    </source>
</reference>
<feature type="signal peptide" evidence="1">
    <location>
        <begin position="1"/>
        <end position="25"/>
    </location>
</feature>
<organism evidence="2 3">
    <name type="scientific">Ceratodon purpureus</name>
    <name type="common">Fire moss</name>
    <name type="synonym">Dicranum purpureum</name>
    <dbReference type="NCBI Taxonomy" id="3225"/>
    <lineage>
        <taxon>Eukaryota</taxon>
        <taxon>Viridiplantae</taxon>
        <taxon>Streptophyta</taxon>
        <taxon>Embryophyta</taxon>
        <taxon>Bryophyta</taxon>
        <taxon>Bryophytina</taxon>
        <taxon>Bryopsida</taxon>
        <taxon>Dicranidae</taxon>
        <taxon>Pseudoditrichales</taxon>
        <taxon>Ditrichaceae</taxon>
        <taxon>Ceratodon</taxon>
    </lineage>
</organism>
<gene>
    <name evidence="2" type="ORF">KC19_3G047800</name>
</gene>
<accession>A0A8T0IFX7</accession>
<evidence type="ECO:0000313" key="2">
    <source>
        <dbReference type="EMBL" id="KAG0582272.1"/>
    </source>
</evidence>
<evidence type="ECO:0000256" key="1">
    <source>
        <dbReference type="SAM" id="SignalP"/>
    </source>
</evidence>
<comment type="caution">
    <text evidence="2">The sequence shown here is derived from an EMBL/GenBank/DDBJ whole genome shotgun (WGS) entry which is preliminary data.</text>
</comment>
<sequence length="55" mass="6358">MLQNLLLVLLPVLLPVLLLVHLLEEQPPPLEPRFVLLRLQMRQAHSLSSLQCPQR</sequence>
<dbReference type="Proteomes" id="UP000822688">
    <property type="component" value="Chromosome 3"/>
</dbReference>
<name>A0A8T0IFX7_CERPU</name>
<dbReference type="EMBL" id="CM026423">
    <property type="protein sequence ID" value="KAG0582272.1"/>
    <property type="molecule type" value="Genomic_DNA"/>
</dbReference>
<protein>
    <submittedName>
        <fullName evidence="2">Uncharacterized protein</fullName>
    </submittedName>
</protein>
<keyword evidence="3" id="KW-1185">Reference proteome</keyword>
<feature type="chain" id="PRO_5035803748" evidence="1">
    <location>
        <begin position="26"/>
        <end position="55"/>
    </location>
</feature>
<dbReference type="AlphaFoldDB" id="A0A8T0IFX7"/>
<proteinExistence type="predicted"/>
<evidence type="ECO:0000313" key="3">
    <source>
        <dbReference type="Proteomes" id="UP000822688"/>
    </source>
</evidence>
<keyword evidence="1" id="KW-0732">Signal</keyword>